<comment type="caution">
    <text evidence="1">The sequence shown here is derived from an EMBL/GenBank/DDBJ whole genome shotgun (WGS) entry which is preliminary data.</text>
</comment>
<dbReference type="EMBL" id="JAJA02000001">
    <property type="protein sequence ID" value="KWS05330.1"/>
    <property type="molecule type" value="Genomic_DNA"/>
</dbReference>
<organism evidence="1 2">
    <name type="scientific">Lysobacter capsici AZ78</name>
    <dbReference type="NCBI Taxonomy" id="1444315"/>
    <lineage>
        <taxon>Bacteria</taxon>
        <taxon>Pseudomonadati</taxon>
        <taxon>Pseudomonadota</taxon>
        <taxon>Gammaproteobacteria</taxon>
        <taxon>Lysobacterales</taxon>
        <taxon>Lysobacteraceae</taxon>
        <taxon>Lysobacter</taxon>
    </lineage>
</organism>
<dbReference type="Proteomes" id="UP000023435">
    <property type="component" value="Unassembled WGS sequence"/>
</dbReference>
<evidence type="ECO:0000313" key="1">
    <source>
        <dbReference type="EMBL" id="KWS05330.1"/>
    </source>
</evidence>
<sequence length="56" mass="6144">MIQRQAEVGDSKHGDILRGFVGGWFFAGRRRQHRACACPHPSPLPQAGEGAVPFSR</sequence>
<proteinExistence type="predicted"/>
<name>A0A120AGZ1_9GAMM</name>
<gene>
    <name evidence="1" type="ORF">AZ78_2881</name>
</gene>
<reference evidence="1 2" key="1">
    <citation type="journal article" date="2014" name="Genome Announc.">
        <title>Draft Genome Sequence of Lysobacter capsici AZ78, a Bacterium Antagonistic to Plant-Pathogenic Oomycetes.</title>
        <authorList>
            <person name="Puopolo G."/>
            <person name="Sonego P."/>
            <person name="Engelen K."/>
            <person name="Pertot I."/>
        </authorList>
    </citation>
    <scope>NUCLEOTIDE SEQUENCE [LARGE SCALE GENOMIC DNA]</scope>
    <source>
        <strain evidence="1 2">AZ78</strain>
    </source>
</reference>
<evidence type="ECO:0000313" key="2">
    <source>
        <dbReference type="Proteomes" id="UP000023435"/>
    </source>
</evidence>
<accession>A0A120AGZ1</accession>
<protein>
    <submittedName>
        <fullName evidence="1">Uncharacterized protein</fullName>
    </submittedName>
</protein>
<dbReference type="AlphaFoldDB" id="A0A120AGZ1"/>
<keyword evidence="2" id="KW-1185">Reference proteome</keyword>